<dbReference type="HOGENOM" id="CLU_000604_1_2_0"/>
<dbReference type="EMBL" id="AATS01000002">
    <property type="protein sequence ID" value="EAU55513.1"/>
    <property type="molecule type" value="Genomic_DNA"/>
</dbReference>
<dbReference type="InterPro" id="IPR003593">
    <property type="entry name" value="AAA+_ATPase"/>
</dbReference>
<dbReference type="Gene3D" id="3.40.50.300">
    <property type="entry name" value="P-loop containing nucleotide triphosphate hydrolases"/>
    <property type="match status" value="1"/>
</dbReference>
<dbReference type="SMART" id="SM00382">
    <property type="entry name" value="AAA"/>
    <property type="match status" value="1"/>
</dbReference>
<dbReference type="Pfam" id="PF00005">
    <property type="entry name" value="ABC_tran"/>
    <property type="match status" value="1"/>
</dbReference>
<gene>
    <name evidence="5" type="ORF">SPV1_01157</name>
</gene>
<dbReference type="OrthoDB" id="5290460at2"/>
<dbReference type="CDD" id="cd03230">
    <property type="entry name" value="ABC_DR_subfamily_A"/>
    <property type="match status" value="1"/>
</dbReference>
<dbReference type="eggNOG" id="COG1131">
    <property type="taxonomic scope" value="Bacteria"/>
</dbReference>
<dbReference type="Proteomes" id="UP000005297">
    <property type="component" value="Unassembled WGS sequence"/>
</dbReference>
<dbReference type="InterPro" id="IPR027417">
    <property type="entry name" value="P-loop_NTPase"/>
</dbReference>
<protein>
    <submittedName>
        <fullName evidence="5">ABC transporter ATP-binding protein</fullName>
    </submittedName>
</protein>
<dbReference type="InParanoid" id="Q0F2N7"/>
<dbReference type="PROSITE" id="PS50893">
    <property type="entry name" value="ABC_TRANSPORTER_2"/>
    <property type="match status" value="1"/>
</dbReference>
<dbReference type="STRING" id="314344.AL013_01880"/>
<organism evidence="5 6">
    <name type="scientific">Mariprofundus ferrooxydans PV-1</name>
    <dbReference type="NCBI Taxonomy" id="314345"/>
    <lineage>
        <taxon>Bacteria</taxon>
        <taxon>Pseudomonadati</taxon>
        <taxon>Pseudomonadota</taxon>
        <taxon>Candidatius Mariprofundia</taxon>
        <taxon>Mariprofundales</taxon>
        <taxon>Mariprofundaceae</taxon>
        <taxon>Mariprofundus</taxon>
    </lineage>
</organism>
<dbReference type="PANTHER" id="PTHR42939">
    <property type="entry name" value="ABC TRANSPORTER ATP-BINDING PROTEIN ALBC-RELATED"/>
    <property type="match status" value="1"/>
</dbReference>
<evidence type="ECO:0000256" key="3">
    <source>
        <dbReference type="ARBA" id="ARBA00022840"/>
    </source>
</evidence>
<dbReference type="RefSeq" id="WP_009850532.1">
    <property type="nucleotide sequence ID" value="NZ_DS022295.1"/>
</dbReference>
<comment type="caution">
    <text evidence="5">The sequence shown here is derived from an EMBL/GenBank/DDBJ whole genome shotgun (WGS) entry which is preliminary data.</text>
</comment>
<dbReference type="InterPro" id="IPR051782">
    <property type="entry name" value="ABC_Transporter_VariousFunc"/>
</dbReference>
<evidence type="ECO:0000256" key="1">
    <source>
        <dbReference type="ARBA" id="ARBA00022448"/>
    </source>
</evidence>
<keyword evidence="6" id="KW-1185">Reference proteome</keyword>
<accession>Q0F2N7</accession>
<keyword evidence="2" id="KW-0547">Nucleotide-binding</keyword>
<dbReference type="GO" id="GO:0005524">
    <property type="term" value="F:ATP binding"/>
    <property type="evidence" value="ECO:0007669"/>
    <property type="project" value="UniProtKB-KW"/>
</dbReference>
<evidence type="ECO:0000313" key="5">
    <source>
        <dbReference type="EMBL" id="EAU55513.1"/>
    </source>
</evidence>
<proteinExistence type="predicted"/>
<dbReference type="SUPFAM" id="SSF52540">
    <property type="entry name" value="P-loop containing nucleoside triphosphate hydrolases"/>
    <property type="match status" value="1"/>
</dbReference>
<dbReference type="AlphaFoldDB" id="Q0F2N7"/>
<sequence length="230" mass="24914">MPSIHCHDLSKSYRGATSLQNASLTLTPGSVTGLLGANGAGKSTLIKCILGLIQPDSGSIEGTDGASVGYLPELANLPASATAWQTTQVALKLCNNHADYTPSVLLDLVCLDAKHWHKPLRHCSKGMRQRVALAYAIAGKPQWLILDEPMSGLDAMGRKQFLDILLDLNRQGTGILVCSHIVPDLVRLCDRILLINHGRIIDKVDIILHSMDEAEALESRLMQTANQSYE</sequence>
<keyword evidence="1" id="KW-0813">Transport</keyword>
<dbReference type="PANTHER" id="PTHR42939:SF1">
    <property type="entry name" value="ABC TRANSPORTER ATP-BINDING PROTEIN ALBC-RELATED"/>
    <property type="match status" value="1"/>
</dbReference>
<keyword evidence="3 5" id="KW-0067">ATP-binding</keyword>
<evidence type="ECO:0000259" key="4">
    <source>
        <dbReference type="PROSITE" id="PS50893"/>
    </source>
</evidence>
<evidence type="ECO:0000313" key="6">
    <source>
        <dbReference type="Proteomes" id="UP000005297"/>
    </source>
</evidence>
<dbReference type="GO" id="GO:0016887">
    <property type="term" value="F:ATP hydrolysis activity"/>
    <property type="evidence" value="ECO:0007669"/>
    <property type="project" value="InterPro"/>
</dbReference>
<reference evidence="5 6" key="1">
    <citation type="submission" date="2006-09" db="EMBL/GenBank/DDBJ databases">
        <authorList>
            <person name="Emerson D."/>
            <person name="Ferriera S."/>
            <person name="Johnson J."/>
            <person name="Kravitz S."/>
            <person name="Halpern A."/>
            <person name="Remington K."/>
            <person name="Beeson K."/>
            <person name="Tran B."/>
            <person name="Rogers Y.-H."/>
            <person name="Friedman R."/>
            <person name="Venter J.C."/>
        </authorList>
    </citation>
    <scope>NUCLEOTIDE SEQUENCE [LARGE SCALE GENOMIC DNA]</scope>
    <source>
        <strain evidence="5 6">PV-1</strain>
    </source>
</reference>
<feature type="domain" description="ABC transporter" evidence="4">
    <location>
        <begin position="4"/>
        <end position="222"/>
    </location>
</feature>
<name>Q0F2N7_9PROT</name>
<evidence type="ECO:0000256" key="2">
    <source>
        <dbReference type="ARBA" id="ARBA00022741"/>
    </source>
</evidence>
<dbReference type="InterPro" id="IPR003439">
    <property type="entry name" value="ABC_transporter-like_ATP-bd"/>
</dbReference>